<dbReference type="AlphaFoldDB" id="A0AAJ0I4I8"/>
<accession>A0AAJ0I4I8</accession>
<dbReference type="Proteomes" id="UP001285908">
    <property type="component" value="Unassembled WGS sequence"/>
</dbReference>
<feature type="chain" id="PRO_5042459138" evidence="1">
    <location>
        <begin position="24"/>
        <end position="72"/>
    </location>
</feature>
<evidence type="ECO:0000256" key="1">
    <source>
        <dbReference type="SAM" id="SignalP"/>
    </source>
</evidence>
<proteinExistence type="predicted"/>
<evidence type="ECO:0000313" key="2">
    <source>
        <dbReference type="EMBL" id="KAK3489327.1"/>
    </source>
</evidence>
<keyword evidence="3" id="KW-1185">Reference proteome</keyword>
<dbReference type="GeneID" id="87875144"/>
<evidence type="ECO:0000313" key="3">
    <source>
        <dbReference type="Proteomes" id="UP001285908"/>
    </source>
</evidence>
<protein>
    <submittedName>
        <fullName evidence="2">Uncharacterized protein</fullName>
    </submittedName>
</protein>
<feature type="signal peptide" evidence="1">
    <location>
        <begin position="1"/>
        <end position="23"/>
    </location>
</feature>
<keyword evidence="1" id="KW-0732">Signal</keyword>
<dbReference type="RefSeq" id="XP_062691034.1">
    <property type="nucleotide sequence ID" value="XM_062837522.1"/>
</dbReference>
<organism evidence="2 3">
    <name type="scientific">Neurospora hispaniola</name>
    <dbReference type="NCBI Taxonomy" id="588809"/>
    <lineage>
        <taxon>Eukaryota</taxon>
        <taxon>Fungi</taxon>
        <taxon>Dikarya</taxon>
        <taxon>Ascomycota</taxon>
        <taxon>Pezizomycotina</taxon>
        <taxon>Sordariomycetes</taxon>
        <taxon>Sordariomycetidae</taxon>
        <taxon>Sordariales</taxon>
        <taxon>Sordariaceae</taxon>
        <taxon>Neurospora</taxon>
    </lineage>
</organism>
<comment type="caution">
    <text evidence="2">The sequence shown here is derived from an EMBL/GenBank/DDBJ whole genome shotgun (WGS) entry which is preliminary data.</text>
</comment>
<name>A0AAJ0I4I8_9PEZI</name>
<dbReference type="EMBL" id="JAULSX010000006">
    <property type="protein sequence ID" value="KAK3489327.1"/>
    <property type="molecule type" value="Genomic_DNA"/>
</dbReference>
<sequence length="72" mass="7611">MASFPPLPLLAASPAMLFHLSLGGIPTIQEVLAMIDDAVATWGENISSTGPGINNENTTAMAFPLLFPRLRC</sequence>
<gene>
    <name evidence="2" type="ORF">B0T23DRAFT_385209</name>
</gene>
<reference evidence="2 3" key="1">
    <citation type="journal article" date="2023" name="Mol. Phylogenet. Evol.">
        <title>Genome-scale phylogeny and comparative genomics of the fungal order Sordariales.</title>
        <authorList>
            <person name="Hensen N."/>
            <person name="Bonometti L."/>
            <person name="Westerberg I."/>
            <person name="Brannstrom I.O."/>
            <person name="Guillou S."/>
            <person name="Cros-Aarteil S."/>
            <person name="Calhoun S."/>
            <person name="Haridas S."/>
            <person name="Kuo A."/>
            <person name="Mondo S."/>
            <person name="Pangilinan J."/>
            <person name="Riley R."/>
            <person name="LaButti K."/>
            <person name="Andreopoulos B."/>
            <person name="Lipzen A."/>
            <person name="Chen C."/>
            <person name="Yan M."/>
            <person name="Daum C."/>
            <person name="Ng V."/>
            <person name="Clum A."/>
            <person name="Steindorff A."/>
            <person name="Ohm R.A."/>
            <person name="Martin F."/>
            <person name="Silar P."/>
            <person name="Natvig D.O."/>
            <person name="Lalanne C."/>
            <person name="Gautier V."/>
            <person name="Ament-Velasquez S.L."/>
            <person name="Kruys A."/>
            <person name="Hutchinson M.I."/>
            <person name="Powell A.J."/>
            <person name="Barry K."/>
            <person name="Miller A.N."/>
            <person name="Grigoriev I.V."/>
            <person name="Debuchy R."/>
            <person name="Gladieux P."/>
            <person name="Hiltunen Thoren M."/>
            <person name="Johannesson H."/>
        </authorList>
    </citation>
    <scope>NUCLEOTIDE SEQUENCE [LARGE SCALE GENOMIC DNA]</scope>
    <source>
        <strain evidence="2 3">FGSC 10403</strain>
    </source>
</reference>